<dbReference type="InterPro" id="IPR044922">
    <property type="entry name" value="DUF2063_N_sf"/>
</dbReference>
<accession>A0A250DEU1</accession>
<dbReference type="EMBL" id="CP023284">
    <property type="protein sequence ID" value="ATA52877.1"/>
    <property type="molecule type" value="Genomic_DNA"/>
</dbReference>
<dbReference type="KEGG" id="vbo:CKY39_06380"/>
<name>A0A250DEU1_9BURK</name>
<evidence type="ECO:0000313" key="2">
    <source>
        <dbReference type="EMBL" id="ATA52877.1"/>
    </source>
</evidence>
<dbReference type="Proteomes" id="UP000217154">
    <property type="component" value="Chromosome"/>
</dbReference>
<reference evidence="2 3" key="1">
    <citation type="submission" date="2017-09" db="EMBL/GenBank/DDBJ databases">
        <title>The diverse metabolic capabilities of V. boronicumulans make it an excellent choice for continued studies on novel biodegradation.</title>
        <authorList>
            <person name="Sun S."/>
        </authorList>
    </citation>
    <scope>NUCLEOTIDE SEQUENCE [LARGE SCALE GENOMIC DNA]</scope>
    <source>
        <strain evidence="2 3">J1</strain>
    </source>
</reference>
<dbReference type="RefSeq" id="WP_095743833.1">
    <property type="nucleotide sequence ID" value="NZ_CP023284.1"/>
</dbReference>
<evidence type="ECO:0000259" key="1">
    <source>
        <dbReference type="Pfam" id="PF09836"/>
    </source>
</evidence>
<dbReference type="InterPro" id="IPR018640">
    <property type="entry name" value="DUF2063"/>
</dbReference>
<feature type="domain" description="Putative DNA-binding" evidence="1">
    <location>
        <begin position="7"/>
        <end position="96"/>
    </location>
</feature>
<dbReference type="AlphaFoldDB" id="A0A250DEU1"/>
<organism evidence="2 3">
    <name type="scientific">Variovorax boronicumulans</name>
    <dbReference type="NCBI Taxonomy" id="436515"/>
    <lineage>
        <taxon>Bacteria</taxon>
        <taxon>Pseudomonadati</taxon>
        <taxon>Pseudomonadota</taxon>
        <taxon>Betaproteobacteria</taxon>
        <taxon>Burkholderiales</taxon>
        <taxon>Comamonadaceae</taxon>
        <taxon>Variovorax</taxon>
    </lineage>
</organism>
<dbReference type="Pfam" id="PF09836">
    <property type="entry name" value="DUF2063"/>
    <property type="match status" value="1"/>
</dbReference>
<protein>
    <submittedName>
        <fullName evidence="2">DUF2063 domain-containing protein</fullName>
    </submittedName>
</protein>
<sequence length="270" mass="29025">MNTSHAQFQAAFVDALFAPREWVAPRLRQLVEQPAFAVYRNTVMKGCIDALEANFPVVVRLVGHEWFRAAAAVHVAAETPRNGCMLTYGERFADFLRDFEPAAGLPYLPGVAQLDALWRESHAAQDAPVLDATGLSLVDPEAIARLKAQPHPSARWAWFDAQPVFSIWSRNRHGANNSFDADASESSGLLWQGEGALLTRPADTVCWCALPKAGCVFLDACRAGLPLADAAERAQAVEPAVDLAALFATLLRAGAFAGDTHTFAPTGGAS</sequence>
<evidence type="ECO:0000313" key="3">
    <source>
        <dbReference type="Proteomes" id="UP000217154"/>
    </source>
</evidence>
<dbReference type="Gene3D" id="1.10.150.690">
    <property type="entry name" value="DUF2063"/>
    <property type="match status" value="1"/>
</dbReference>
<proteinExistence type="predicted"/>
<gene>
    <name evidence="2" type="ORF">CKY39_06380</name>
</gene>